<evidence type="ECO:0000313" key="1">
    <source>
        <dbReference type="EMBL" id="AFN35243.1"/>
    </source>
</evidence>
<dbReference type="EMBL" id="CP003264">
    <property type="protein sequence ID" value="AFN35243.1"/>
    <property type="molecule type" value="Genomic_DNA"/>
</dbReference>
<organism evidence="1 2">
    <name type="scientific">Taylorella equigenitalis ATCC 35865</name>
    <dbReference type="NCBI Taxonomy" id="743973"/>
    <lineage>
        <taxon>Bacteria</taxon>
        <taxon>Pseudomonadati</taxon>
        <taxon>Pseudomonadota</taxon>
        <taxon>Betaproteobacteria</taxon>
        <taxon>Burkholderiales</taxon>
        <taxon>Alcaligenaceae</taxon>
        <taxon>Taylorella</taxon>
    </lineage>
</organism>
<dbReference type="RefSeq" id="WP_014840061.1">
    <property type="nucleotide sequence ID" value="NC_018108.1"/>
</dbReference>
<reference evidence="1 2" key="1">
    <citation type="journal article" date="2012" name="Vet. Microbiol.">
        <title>Comparative genomic analyses of the Taylorellae.</title>
        <authorList>
            <person name="Hauser H."/>
            <person name="Richter D.C."/>
            <person name="van Tonder A."/>
            <person name="Clark L."/>
            <person name="Preston A."/>
        </authorList>
    </citation>
    <scope>NUCLEOTIDE SEQUENCE [LARGE SCALE GENOMIC DNA]</scope>
    <source>
        <strain evidence="1 2">ATCC 35865</strain>
    </source>
</reference>
<keyword evidence="2" id="KW-1185">Reference proteome</keyword>
<evidence type="ECO:0000313" key="2">
    <source>
        <dbReference type="Proteomes" id="UP000003121"/>
    </source>
</evidence>
<protein>
    <submittedName>
        <fullName evidence="1">Exported protein</fullName>
    </submittedName>
</protein>
<proteinExistence type="predicted"/>
<sequence length="213" mass="24701">MNLLYSQITLFISSLILISLPSFSNENVDNLEEEIAFFSCLQMQDDDIYKTMGNSWKKDFLKENPVHDINRRNVGKAVKSLVSSLPLKEYMYLKPESDGVPKINQNVFYLCKRVSYNLNIMSPPISMDYKNWKIEEFPIISDEEMGEIIAFEGCMAKLGHESFIKMSKPKIYTEQIKKLGDELRKFDLKDSDLAVRECFNFSKKGRIKSFTGK</sequence>
<dbReference type="Proteomes" id="UP000003121">
    <property type="component" value="Chromosome"/>
</dbReference>
<accession>A0ABM5N8S5</accession>
<gene>
    <name evidence="1" type="ORF">KUI_0142</name>
</gene>
<name>A0ABM5N8S5_9BURK</name>